<dbReference type="RefSeq" id="WP_149485081.1">
    <property type="nucleotide sequence ID" value="NZ_CP036150.1"/>
</dbReference>
<dbReference type="EMBL" id="CP036150">
    <property type="protein sequence ID" value="QEN06999.1"/>
    <property type="molecule type" value="Genomic_DNA"/>
</dbReference>
<dbReference type="KEGG" id="ock:EXM22_02985"/>
<name>A0A5C1QIM4_9SPIO</name>
<protein>
    <recommendedName>
        <fullName evidence="3">Porin</fullName>
    </recommendedName>
</protein>
<reference evidence="1 2" key="1">
    <citation type="submission" date="2019-02" db="EMBL/GenBank/DDBJ databases">
        <title>Complete Genome Sequence and Methylome Analysis of free living Spirochaetas.</title>
        <authorList>
            <person name="Fomenkov A."/>
            <person name="Dubinina G."/>
            <person name="Leshcheva N."/>
            <person name="Mikheeva N."/>
            <person name="Grabovich M."/>
            <person name="Vincze T."/>
            <person name="Roberts R.J."/>
        </authorList>
    </citation>
    <scope>NUCLEOTIDE SEQUENCE [LARGE SCALE GENOMIC DNA]</scope>
    <source>
        <strain evidence="1 2">K2</strain>
    </source>
</reference>
<organism evidence="1 2">
    <name type="scientific">Oceanispirochaeta crateris</name>
    <dbReference type="NCBI Taxonomy" id="2518645"/>
    <lineage>
        <taxon>Bacteria</taxon>
        <taxon>Pseudomonadati</taxon>
        <taxon>Spirochaetota</taxon>
        <taxon>Spirochaetia</taxon>
        <taxon>Spirochaetales</taxon>
        <taxon>Spirochaetaceae</taxon>
        <taxon>Oceanispirochaeta</taxon>
    </lineage>
</organism>
<dbReference type="OrthoDB" id="9819237at2"/>
<gene>
    <name evidence="1" type="ORF">EXM22_02985</name>
</gene>
<sequence>MNKIIWTLILCTFSISLISAKDDFFDLWEPEGNFYIESDYETAPTDYLELGFKMDNRFEITDAWEIGLEVDFKTDEVETDEVWVRFRQDRQRYQLGMFKNEILLEDQFSSKQVPFNLDSLIKNRLDEMGWYTSRALGFKAYQNYKEGTLPVSAYGHIFFQPSGREVQVNTGLFYPYKGEDSWVGITAAYYPYFIHKNWVGTASSHTQDHNFLFQAAIADMSGKGLFIYKGDVTLGNNLIDPVGYIHFPGEGEPSWFMGADILLAYPLKYDDFVWTPGLNTGFLIHSLDQMESWTASVRTGQLLAWDKTFFLHLEGGTDILTNYNSDGGESVLQTGLEIIWGISFEIRH</sequence>
<accession>A0A5C1QIM4</accession>
<evidence type="ECO:0000313" key="2">
    <source>
        <dbReference type="Proteomes" id="UP000324209"/>
    </source>
</evidence>
<keyword evidence="2" id="KW-1185">Reference proteome</keyword>
<evidence type="ECO:0008006" key="3">
    <source>
        <dbReference type="Google" id="ProtNLM"/>
    </source>
</evidence>
<dbReference type="Proteomes" id="UP000324209">
    <property type="component" value="Chromosome"/>
</dbReference>
<dbReference type="AlphaFoldDB" id="A0A5C1QIM4"/>
<evidence type="ECO:0000313" key="1">
    <source>
        <dbReference type="EMBL" id="QEN06999.1"/>
    </source>
</evidence>
<proteinExistence type="predicted"/>